<dbReference type="Pfam" id="PF04055">
    <property type="entry name" value="Radical_SAM"/>
    <property type="match status" value="1"/>
</dbReference>
<dbReference type="SUPFAM" id="SSF102114">
    <property type="entry name" value="Radical SAM enzymes"/>
    <property type="match status" value="1"/>
</dbReference>
<keyword evidence="10" id="KW-0004">4Fe-4S</keyword>
<keyword evidence="7 10" id="KW-0408">Iron</keyword>
<keyword evidence="6 10" id="KW-0479">Metal-binding</keyword>
<evidence type="ECO:0000259" key="11">
    <source>
        <dbReference type="PROSITE" id="PS51918"/>
    </source>
</evidence>
<evidence type="ECO:0000313" key="12">
    <source>
        <dbReference type="EMBL" id="QTA78527.1"/>
    </source>
</evidence>
<evidence type="ECO:0000256" key="9">
    <source>
        <dbReference type="ARBA" id="ARBA00023186"/>
    </source>
</evidence>
<accession>A0A975B492</accession>
<dbReference type="CDD" id="cd01335">
    <property type="entry name" value="Radical_SAM"/>
    <property type="match status" value="1"/>
</dbReference>
<keyword evidence="13" id="KW-1185">Reference proteome</keyword>
<evidence type="ECO:0000313" key="13">
    <source>
        <dbReference type="Proteomes" id="UP000663720"/>
    </source>
</evidence>
<evidence type="ECO:0000256" key="7">
    <source>
        <dbReference type="ARBA" id="ARBA00023004"/>
    </source>
</evidence>
<evidence type="ECO:0000256" key="3">
    <source>
        <dbReference type="ARBA" id="ARBA00017228"/>
    </source>
</evidence>
<dbReference type="PANTHER" id="PTHR13932:SF5">
    <property type="entry name" value="RADICAL S-ADENOSYL METHIONINE DOMAIN-CONTAINING PROTEIN 1, MITOCHONDRIAL"/>
    <property type="match status" value="1"/>
</dbReference>
<keyword evidence="10" id="KW-0963">Cytoplasm</keyword>
<keyword evidence="4 10" id="KW-0349">Heme</keyword>
<evidence type="ECO:0000256" key="5">
    <source>
        <dbReference type="ARBA" id="ARBA00022691"/>
    </source>
</evidence>
<evidence type="ECO:0000256" key="6">
    <source>
        <dbReference type="ARBA" id="ARBA00022723"/>
    </source>
</evidence>
<dbReference type="GO" id="GO:0004109">
    <property type="term" value="F:coproporphyrinogen oxidase activity"/>
    <property type="evidence" value="ECO:0007669"/>
    <property type="project" value="InterPro"/>
</dbReference>
<dbReference type="PROSITE" id="PS51918">
    <property type="entry name" value="RADICAL_SAM"/>
    <property type="match status" value="1"/>
</dbReference>
<dbReference type="InterPro" id="IPR058240">
    <property type="entry name" value="rSAM_sf"/>
</dbReference>
<comment type="cofactor">
    <cofactor evidence="1">
        <name>[4Fe-4S] cluster</name>
        <dbReference type="ChEBI" id="CHEBI:49883"/>
    </cofactor>
</comment>
<dbReference type="KEGG" id="dli:dnl_07510"/>
<keyword evidence="9 10" id="KW-0143">Chaperone</keyword>
<dbReference type="SFLD" id="SFLDF00562">
    <property type="entry name" value="HemN-like__clustered_with_heat"/>
    <property type="match status" value="1"/>
</dbReference>
<dbReference type="Proteomes" id="UP000663720">
    <property type="component" value="Chromosome"/>
</dbReference>
<dbReference type="AlphaFoldDB" id="A0A975B492"/>
<feature type="domain" description="Radical SAM core" evidence="11">
    <location>
        <begin position="2"/>
        <end position="236"/>
    </location>
</feature>
<evidence type="ECO:0000256" key="8">
    <source>
        <dbReference type="ARBA" id="ARBA00023014"/>
    </source>
</evidence>
<comment type="similarity">
    <text evidence="2">Belongs to the anaerobic coproporphyrinogen-III oxidase family. HemW subfamily.</text>
</comment>
<dbReference type="RefSeq" id="WP_207690367.1">
    <property type="nucleotide sequence ID" value="NZ_CP061799.1"/>
</dbReference>
<dbReference type="NCBIfam" id="TIGR00539">
    <property type="entry name" value="hemN_rel"/>
    <property type="match status" value="1"/>
</dbReference>
<comment type="function">
    <text evidence="10">Probably acts as a heme chaperone, transferring heme to an unknown acceptor. Binds one molecule of heme per monomer, possibly covalently. Binds 1 [4Fe-4S] cluster. The cluster is coordinated with 3 cysteines and an exchangeable S-adenosyl-L-methionine.</text>
</comment>
<dbReference type="InterPro" id="IPR013785">
    <property type="entry name" value="Aldolase_TIM"/>
</dbReference>
<gene>
    <name evidence="12" type="primary">hemN</name>
    <name evidence="12" type="ORF">dnl_07510</name>
</gene>
<protein>
    <recommendedName>
        <fullName evidence="3 10">Heme chaperone HemW</fullName>
    </recommendedName>
</protein>
<dbReference type="GO" id="GO:0006779">
    <property type="term" value="P:porphyrin-containing compound biosynthetic process"/>
    <property type="evidence" value="ECO:0007669"/>
    <property type="project" value="InterPro"/>
</dbReference>
<comment type="subcellular location">
    <subcellularLocation>
        <location evidence="10">Cytoplasm</location>
    </subcellularLocation>
</comment>
<dbReference type="Pfam" id="PF06969">
    <property type="entry name" value="HemN_C"/>
    <property type="match status" value="1"/>
</dbReference>
<dbReference type="InterPro" id="IPR006638">
    <property type="entry name" value="Elp3/MiaA/NifB-like_rSAM"/>
</dbReference>
<keyword evidence="5 10" id="KW-0949">S-adenosyl-L-methionine</keyword>
<dbReference type="GO" id="GO:0005737">
    <property type="term" value="C:cytoplasm"/>
    <property type="evidence" value="ECO:0007669"/>
    <property type="project" value="UniProtKB-SubCell"/>
</dbReference>
<dbReference type="GO" id="GO:0051539">
    <property type="term" value="F:4 iron, 4 sulfur cluster binding"/>
    <property type="evidence" value="ECO:0007669"/>
    <property type="project" value="UniProtKB-UniRule"/>
</dbReference>
<dbReference type="SFLD" id="SFLDS00029">
    <property type="entry name" value="Radical_SAM"/>
    <property type="match status" value="1"/>
</dbReference>
<dbReference type="SFLD" id="SFLDG01065">
    <property type="entry name" value="anaerobic_coproporphyrinogen-I"/>
    <property type="match status" value="1"/>
</dbReference>
<proteinExistence type="inferred from homology"/>
<dbReference type="PANTHER" id="PTHR13932">
    <property type="entry name" value="COPROPORPHYRINIGEN III OXIDASE"/>
    <property type="match status" value="1"/>
</dbReference>
<reference evidence="12" key="1">
    <citation type="journal article" date="2021" name="Microb. Physiol.">
        <title>Proteogenomic Insights into the Physiology of Marine, Sulfate-Reducing, Filamentous Desulfonema limicola and Desulfonema magnum.</title>
        <authorList>
            <person name="Schnaars V."/>
            <person name="Wohlbrand L."/>
            <person name="Scheve S."/>
            <person name="Hinrichs C."/>
            <person name="Reinhardt R."/>
            <person name="Rabus R."/>
        </authorList>
    </citation>
    <scope>NUCLEOTIDE SEQUENCE</scope>
    <source>
        <strain evidence="12">5ac10</strain>
    </source>
</reference>
<dbReference type="SFLD" id="SFLDF00288">
    <property type="entry name" value="HemN-like__clustered_with_nucl"/>
    <property type="match status" value="1"/>
</dbReference>
<dbReference type="InterPro" id="IPR004559">
    <property type="entry name" value="HemW-like"/>
</dbReference>
<name>A0A975B492_9BACT</name>
<organism evidence="12 13">
    <name type="scientific">Desulfonema limicola</name>
    <dbReference type="NCBI Taxonomy" id="45656"/>
    <lineage>
        <taxon>Bacteria</taxon>
        <taxon>Pseudomonadati</taxon>
        <taxon>Thermodesulfobacteriota</taxon>
        <taxon>Desulfobacteria</taxon>
        <taxon>Desulfobacterales</taxon>
        <taxon>Desulfococcaceae</taxon>
        <taxon>Desulfonema</taxon>
    </lineage>
</organism>
<evidence type="ECO:0000256" key="2">
    <source>
        <dbReference type="ARBA" id="ARBA00006100"/>
    </source>
</evidence>
<dbReference type="Gene3D" id="3.20.20.70">
    <property type="entry name" value="Aldolase class I"/>
    <property type="match status" value="1"/>
</dbReference>
<dbReference type="InterPro" id="IPR010723">
    <property type="entry name" value="HemN_C"/>
</dbReference>
<dbReference type="SMART" id="SM00729">
    <property type="entry name" value="Elp3"/>
    <property type="match status" value="1"/>
</dbReference>
<dbReference type="GO" id="GO:0046872">
    <property type="term" value="F:metal ion binding"/>
    <property type="evidence" value="ECO:0007669"/>
    <property type="project" value="UniProtKB-UniRule"/>
</dbReference>
<dbReference type="InterPro" id="IPR034505">
    <property type="entry name" value="Coproporphyrinogen-III_oxidase"/>
</dbReference>
<keyword evidence="8 10" id="KW-0411">Iron-sulfur</keyword>
<dbReference type="InterPro" id="IPR007197">
    <property type="entry name" value="rSAM"/>
</dbReference>
<evidence type="ECO:0000256" key="1">
    <source>
        <dbReference type="ARBA" id="ARBA00001966"/>
    </source>
</evidence>
<sequence>MKTIKEPGGIYIHIPFCIKKCDYCNFYSVPDLSLEQDFVNALVKEITMAAAQVCFPCNTIYMGGGTPSTLKTKHIQKIIKSIFKNLNILPDPEITIEVNPGTVNTDTLKAYFDAGINRINIGVQSFNNENLKFMGRIHSVQDAENALKWAEDAGFVNTGIDLIYGLPAQNQDLWIYDLQKAVNHKPAHISCYMLTFEHGTPLDKRRLKGEFSLLDDEISGNLFETTINFLKDKTYEQYEISNFAKTKAQRSKHNLKYWSFAPYLGLGPSAHSFLFPKRQWNYNSLKKYITSIKKGNLPVKGSEILNREQQIMEFIYLGLRTNQGIDTDMFNRYFNINFYQVFGNLVKELKKQGIITGDTAFCALSKKGMRFQDSITRMFMCQDF</sequence>
<dbReference type="EMBL" id="CP061799">
    <property type="protein sequence ID" value="QTA78527.1"/>
    <property type="molecule type" value="Genomic_DNA"/>
</dbReference>
<evidence type="ECO:0000256" key="10">
    <source>
        <dbReference type="RuleBase" id="RU364116"/>
    </source>
</evidence>
<evidence type="ECO:0000256" key="4">
    <source>
        <dbReference type="ARBA" id="ARBA00022617"/>
    </source>
</evidence>